<evidence type="ECO:0000313" key="3">
    <source>
        <dbReference type="Proteomes" id="UP000238730"/>
    </source>
</evidence>
<feature type="signal peptide" evidence="1">
    <location>
        <begin position="1"/>
        <end position="22"/>
    </location>
</feature>
<keyword evidence="1" id="KW-0732">Signal</keyword>
<dbReference type="InterPro" id="IPR002816">
    <property type="entry name" value="TraB/PrgY/GumN_fam"/>
</dbReference>
<reference evidence="2 3" key="1">
    <citation type="submission" date="2016-12" db="EMBL/GenBank/DDBJ databases">
        <title>Diversity of luminous bacteria.</title>
        <authorList>
            <person name="Yoshizawa S."/>
            <person name="Kogure K."/>
        </authorList>
    </citation>
    <scope>NUCLEOTIDE SEQUENCE [LARGE SCALE GENOMIC DNA]</scope>
    <source>
        <strain evidence="2 3">LC1-200</strain>
    </source>
</reference>
<dbReference type="OrthoDB" id="357294at2"/>
<name>A0A2S7VZV8_PHOAN</name>
<dbReference type="Proteomes" id="UP000238730">
    <property type="component" value="Unassembled WGS sequence"/>
</dbReference>
<gene>
    <name evidence="2" type="ORF">BTO08_09580</name>
</gene>
<sequence>MFKSLLSKMLVLLPFISHHAFAEPIVWKIYDTQRQFYVLGSIHAGEKDMFPLPKAFLAQWKDADALIVEANILKQSTSTVEQYQPPLTQEKLNSEQLQTLQTITTSLQLPYEHLIAQPPWLTATYLQLALAKQQNLSTDQGIDYVLLKRAQQQDLPIKAFETVEHQLNLLQNLPENGTNMLLETINNWQQTEQALKCLVNVWKQGDSKKFTELFNDTQFDPETNDALIFSRNRQWTKILSESEDYQSGRFMVVVGAFHLIGEQGLPALMEKEGFTVERITKGVTAQCDGWEKLTS</sequence>
<evidence type="ECO:0000256" key="1">
    <source>
        <dbReference type="SAM" id="SignalP"/>
    </source>
</evidence>
<proteinExistence type="predicted"/>
<dbReference type="Pfam" id="PF01963">
    <property type="entry name" value="TraB_PrgY_gumN"/>
    <property type="match status" value="1"/>
</dbReference>
<accession>A0A2S7VZV8</accession>
<dbReference type="AlphaFoldDB" id="A0A2S7VZV8"/>
<dbReference type="PANTHER" id="PTHR40590:SF1">
    <property type="entry name" value="CYTOPLASMIC PROTEIN"/>
    <property type="match status" value="1"/>
</dbReference>
<organism evidence="2 3">
    <name type="scientific">Photobacterium angustum</name>
    <dbReference type="NCBI Taxonomy" id="661"/>
    <lineage>
        <taxon>Bacteria</taxon>
        <taxon>Pseudomonadati</taxon>
        <taxon>Pseudomonadota</taxon>
        <taxon>Gammaproteobacteria</taxon>
        <taxon>Vibrionales</taxon>
        <taxon>Vibrionaceae</taxon>
        <taxon>Photobacterium</taxon>
    </lineage>
</organism>
<comment type="caution">
    <text evidence="2">The sequence shown here is derived from an EMBL/GenBank/DDBJ whole genome shotgun (WGS) entry which is preliminary data.</text>
</comment>
<feature type="chain" id="PRO_5015517708" evidence="1">
    <location>
        <begin position="23"/>
        <end position="295"/>
    </location>
</feature>
<dbReference type="PANTHER" id="PTHR40590">
    <property type="entry name" value="CYTOPLASMIC PROTEIN-RELATED"/>
    <property type="match status" value="1"/>
</dbReference>
<dbReference type="RefSeq" id="WP_105060797.1">
    <property type="nucleotide sequence ID" value="NZ_MSCJ01000001.1"/>
</dbReference>
<dbReference type="CDD" id="cd14789">
    <property type="entry name" value="Tiki"/>
    <property type="match status" value="1"/>
</dbReference>
<protein>
    <submittedName>
        <fullName evidence="2">TraB/GumN family protein</fullName>
    </submittedName>
</protein>
<dbReference type="EMBL" id="MSCJ01000001">
    <property type="protein sequence ID" value="PQJ67650.1"/>
    <property type="molecule type" value="Genomic_DNA"/>
</dbReference>
<evidence type="ECO:0000313" key="2">
    <source>
        <dbReference type="EMBL" id="PQJ67650.1"/>
    </source>
</evidence>
<dbReference type="InterPro" id="IPR047111">
    <property type="entry name" value="YbaP-like"/>
</dbReference>